<evidence type="ECO:0000256" key="5">
    <source>
        <dbReference type="ARBA" id="ARBA00022967"/>
    </source>
</evidence>
<evidence type="ECO:0000256" key="1">
    <source>
        <dbReference type="ARBA" id="ARBA00004141"/>
    </source>
</evidence>
<evidence type="ECO:0000256" key="4">
    <source>
        <dbReference type="ARBA" id="ARBA00022692"/>
    </source>
</evidence>
<dbReference type="InterPro" id="IPR003945">
    <property type="entry name" value="NU5C-like"/>
</dbReference>
<evidence type="ECO:0000256" key="6">
    <source>
        <dbReference type="ARBA" id="ARBA00022989"/>
    </source>
</evidence>
<keyword evidence="7" id="KW-0520">NAD</keyword>
<comment type="similarity">
    <text evidence="2">Belongs to the complex I subunit 5 family.</text>
</comment>
<proteinExistence type="inferred from homology"/>
<dbReference type="InterPro" id="IPR001750">
    <property type="entry name" value="ND/Mrp_TM"/>
</dbReference>
<dbReference type="OrthoDB" id="543408at2759"/>
<gene>
    <name evidence="11" type="ORF">NE237_018135</name>
</gene>
<comment type="subcellular location">
    <subcellularLocation>
        <location evidence="1">Membrane</location>
        <topology evidence="1">Multi-pass membrane protein</topology>
    </subcellularLocation>
</comment>
<dbReference type="EMBL" id="JAMYWD010000007">
    <property type="protein sequence ID" value="KAJ4966286.1"/>
    <property type="molecule type" value="Genomic_DNA"/>
</dbReference>
<name>A0A9Q0K9G1_9MAGN</name>
<feature type="domain" description="NADH:quinone oxidoreductase/Mrp antiporter transmembrane" evidence="10">
    <location>
        <begin position="32"/>
        <end position="136"/>
    </location>
</feature>
<keyword evidence="6 9" id="KW-1133">Transmembrane helix</keyword>
<feature type="transmembrane region" description="Helical" evidence="9">
    <location>
        <begin position="88"/>
        <end position="109"/>
    </location>
</feature>
<dbReference type="GO" id="GO:0042773">
    <property type="term" value="P:ATP synthesis coupled electron transport"/>
    <property type="evidence" value="ECO:0007669"/>
    <property type="project" value="InterPro"/>
</dbReference>
<evidence type="ECO:0000256" key="7">
    <source>
        <dbReference type="ARBA" id="ARBA00023027"/>
    </source>
</evidence>
<dbReference type="GO" id="GO:0008137">
    <property type="term" value="F:NADH dehydrogenase (ubiquinone) activity"/>
    <property type="evidence" value="ECO:0007669"/>
    <property type="project" value="InterPro"/>
</dbReference>
<dbReference type="AlphaFoldDB" id="A0A9Q0K9G1"/>
<dbReference type="Pfam" id="PF00361">
    <property type="entry name" value="Proton_antipo_M"/>
    <property type="match status" value="1"/>
</dbReference>
<dbReference type="GO" id="GO:0003954">
    <property type="term" value="F:NADH dehydrogenase activity"/>
    <property type="evidence" value="ECO:0007669"/>
    <property type="project" value="TreeGrafter"/>
</dbReference>
<evidence type="ECO:0000313" key="11">
    <source>
        <dbReference type="EMBL" id="KAJ4966286.1"/>
    </source>
</evidence>
<dbReference type="GO" id="GO:0015990">
    <property type="term" value="P:electron transport coupled proton transport"/>
    <property type="evidence" value="ECO:0007669"/>
    <property type="project" value="TreeGrafter"/>
</dbReference>
<dbReference type="GO" id="GO:0009536">
    <property type="term" value="C:plastid"/>
    <property type="evidence" value="ECO:0007669"/>
    <property type="project" value="UniProtKB-ARBA"/>
</dbReference>
<keyword evidence="3" id="KW-0813">Transport</keyword>
<evidence type="ECO:0000256" key="2">
    <source>
        <dbReference type="ARBA" id="ARBA00008200"/>
    </source>
</evidence>
<evidence type="ECO:0000259" key="10">
    <source>
        <dbReference type="Pfam" id="PF00361"/>
    </source>
</evidence>
<accession>A0A9Q0K9G1</accession>
<dbReference type="PRINTS" id="PR01434">
    <property type="entry name" value="NADHDHGNASE5"/>
</dbReference>
<dbReference type="PANTHER" id="PTHR42829">
    <property type="entry name" value="NADH-UBIQUINONE OXIDOREDUCTASE CHAIN 5"/>
    <property type="match status" value="1"/>
</dbReference>
<protein>
    <recommendedName>
        <fullName evidence="10">NADH:quinone oxidoreductase/Mrp antiporter transmembrane domain-containing protein</fullName>
    </recommendedName>
</protein>
<dbReference type="GO" id="GO:0016020">
    <property type="term" value="C:membrane"/>
    <property type="evidence" value="ECO:0007669"/>
    <property type="project" value="UniProtKB-SubCell"/>
</dbReference>
<keyword evidence="8 9" id="KW-0472">Membrane</keyword>
<comment type="caution">
    <text evidence="11">The sequence shown here is derived from an EMBL/GenBank/DDBJ whole genome shotgun (WGS) entry which is preliminary data.</text>
</comment>
<evidence type="ECO:0000313" key="12">
    <source>
        <dbReference type="Proteomes" id="UP001141806"/>
    </source>
</evidence>
<keyword evidence="4 9" id="KW-0812">Transmembrane</keyword>
<dbReference type="Proteomes" id="UP001141806">
    <property type="component" value="Unassembled WGS sequence"/>
</dbReference>
<organism evidence="11 12">
    <name type="scientific">Protea cynaroides</name>
    <dbReference type="NCBI Taxonomy" id="273540"/>
    <lineage>
        <taxon>Eukaryota</taxon>
        <taxon>Viridiplantae</taxon>
        <taxon>Streptophyta</taxon>
        <taxon>Embryophyta</taxon>
        <taxon>Tracheophyta</taxon>
        <taxon>Spermatophyta</taxon>
        <taxon>Magnoliopsida</taxon>
        <taxon>Proteales</taxon>
        <taxon>Proteaceae</taxon>
        <taxon>Protea</taxon>
    </lineage>
</organism>
<dbReference type="PANTHER" id="PTHR42829:SF2">
    <property type="entry name" value="NADH-UBIQUINONE OXIDOREDUCTASE CHAIN 5"/>
    <property type="match status" value="1"/>
</dbReference>
<evidence type="ECO:0000256" key="8">
    <source>
        <dbReference type="ARBA" id="ARBA00023136"/>
    </source>
</evidence>
<keyword evidence="12" id="KW-1185">Reference proteome</keyword>
<evidence type="ECO:0000256" key="9">
    <source>
        <dbReference type="SAM" id="Phobius"/>
    </source>
</evidence>
<evidence type="ECO:0000256" key="3">
    <source>
        <dbReference type="ARBA" id="ARBA00022448"/>
    </source>
</evidence>
<sequence length="167" mass="17715">MRLLALRYDVSSYENRKPEVRSIANALARLATADKAATKAMPINRAGDFGLAPGISGRFALFQTVDFSTIFAHASAPRNSWISCNMRLNAITLICILLFIGAAGKSALVGSHTWSPDAMEGPTPVSALIHGATMVGSGTCRPEAGGTTAYAGKWLAIYHSRFLSEAV</sequence>
<keyword evidence="5" id="KW-1278">Translocase</keyword>
<reference evidence="11" key="1">
    <citation type="journal article" date="2023" name="Plant J.">
        <title>The genome of the king protea, Protea cynaroides.</title>
        <authorList>
            <person name="Chang J."/>
            <person name="Duong T.A."/>
            <person name="Schoeman C."/>
            <person name="Ma X."/>
            <person name="Roodt D."/>
            <person name="Barker N."/>
            <person name="Li Z."/>
            <person name="Van de Peer Y."/>
            <person name="Mizrachi E."/>
        </authorList>
    </citation>
    <scope>NUCLEOTIDE SEQUENCE</scope>
    <source>
        <tissue evidence="11">Young leaves</tissue>
    </source>
</reference>